<protein>
    <submittedName>
        <fullName evidence="1">Uncharacterized protein</fullName>
    </submittedName>
</protein>
<name>M0MNS2_9EURY</name>
<comment type="caution">
    <text evidence="1">The sequence shown here is derived from an EMBL/GenBank/DDBJ whole genome shotgun (WGS) entry which is preliminary data.</text>
</comment>
<organism evidence="1 2">
    <name type="scientific">Halococcus saccharolyticus DSM 5350</name>
    <dbReference type="NCBI Taxonomy" id="1227455"/>
    <lineage>
        <taxon>Archaea</taxon>
        <taxon>Methanobacteriati</taxon>
        <taxon>Methanobacteriota</taxon>
        <taxon>Stenosarchaea group</taxon>
        <taxon>Halobacteria</taxon>
        <taxon>Halobacteriales</taxon>
        <taxon>Halococcaceae</taxon>
        <taxon>Halococcus</taxon>
    </lineage>
</organism>
<accession>M0MNS2</accession>
<sequence>MVGVFKSITPATFDGFSRLIVLISAISIFESPLTIHNRSGNESTNSSISDSRVSLTVAVHTITFVTGQLSLYIWSRIDLIDGRMNGIRTTYQRCIHSGTFNIGTARRETGSAENCAGQWGGQEKIHVGT</sequence>
<dbReference type="Proteomes" id="UP000011669">
    <property type="component" value="Unassembled WGS sequence"/>
</dbReference>
<dbReference type="InParanoid" id="M0MNS2"/>
<evidence type="ECO:0000313" key="2">
    <source>
        <dbReference type="Proteomes" id="UP000011669"/>
    </source>
</evidence>
<dbReference type="EMBL" id="AOMD01000015">
    <property type="protein sequence ID" value="EMA46080.1"/>
    <property type="molecule type" value="Genomic_DNA"/>
</dbReference>
<evidence type="ECO:0000313" key="1">
    <source>
        <dbReference type="EMBL" id="EMA46080.1"/>
    </source>
</evidence>
<proteinExistence type="predicted"/>
<keyword evidence="2" id="KW-1185">Reference proteome</keyword>
<dbReference type="AlphaFoldDB" id="M0MNS2"/>
<reference evidence="1 2" key="1">
    <citation type="journal article" date="2014" name="PLoS Genet.">
        <title>Phylogenetically driven sequencing of extremely halophilic archaea reveals strategies for static and dynamic osmo-response.</title>
        <authorList>
            <person name="Becker E.A."/>
            <person name="Seitzer P.M."/>
            <person name="Tritt A."/>
            <person name="Larsen D."/>
            <person name="Krusor M."/>
            <person name="Yao A.I."/>
            <person name="Wu D."/>
            <person name="Madern D."/>
            <person name="Eisen J.A."/>
            <person name="Darling A.E."/>
            <person name="Facciotti M.T."/>
        </authorList>
    </citation>
    <scope>NUCLEOTIDE SEQUENCE [LARGE SCALE GENOMIC DNA]</scope>
    <source>
        <strain evidence="1 2">DSM 5350</strain>
    </source>
</reference>
<gene>
    <name evidence="1" type="ORF">C449_05227</name>
</gene>